<reference evidence="2 3" key="1">
    <citation type="submission" date="2018-05" db="EMBL/GenBank/DDBJ databases">
        <title>Genome sequencing and assembly of the regulated plant pathogen Lachnellula willkommii and related sister species for the development of diagnostic species identification markers.</title>
        <authorList>
            <person name="Giroux E."/>
            <person name="Bilodeau G."/>
        </authorList>
    </citation>
    <scope>NUCLEOTIDE SEQUENCE [LARGE SCALE GENOMIC DNA]</scope>
    <source>
        <strain evidence="2 3">CBS 172.35</strain>
    </source>
</reference>
<accession>A0A559MEF3</accession>
<name>A0A559MEF3_9HELO</name>
<feature type="region of interest" description="Disordered" evidence="1">
    <location>
        <begin position="15"/>
        <end position="38"/>
    </location>
</feature>
<organism evidence="2 3">
    <name type="scientific">Lachnellula willkommii</name>
    <dbReference type="NCBI Taxonomy" id="215461"/>
    <lineage>
        <taxon>Eukaryota</taxon>
        <taxon>Fungi</taxon>
        <taxon>Dikarya</taxon>
        <taxon>Ascomycota</taxon>
        <taxon>Pezizomycotina</taxon>
        <taxon>Leotiomycetes</taxon>
        <taxon>Helotiales</taxon>
        <taxon>Lachnaceae</taxon>
        <taxon>Lachnellula</taxon>
    </lineage>
</organism>
<dbReference type="EMBL" id="QGML01000577">
    <property type="protein sequence ID" value="TVY91344.1"/>
    <property type="molecule type" value="Genomic_DNA"/>
</dbReference>
<keyword evidence="3" id="KW-1185">Reference proteome</keyword>
<dbReference type="AlphaFoldDB" id="A0A559MEF3"/>
<dbReference type="Gene3D" id="2.40.50.140">
    <property type="entry name" value="Nucleic acid-binding proteins"/>
    <property type="match status" value="1"/>
</dbReference>
<sequence length="289" mass="32034">MPQAYPSIQSFYKREAAAETGEAAPEEPPRRGDGFTEEELADAVDPLNRKWNPEREYEECTIDQLVPGPKAVTFVGRIVNFTTIIGHSQKQPKASGWHYMLVKDDSAAISVFLSLPFNSQQSSGRMVFSADLYFFLWQVKLYFAHNPYPLKLGYLVSIWTGFISDTSKGDAVTINGVIVCANLFPGRVTSDHIMIHTTLGTNALCHAPIGFRKGQPLPGLMALESWVRDGHDGVQGAKILVCVKSVGAKRKIVKRSGGECEILEVLLFDHTGEVRMAVWDGMIESAKEW</sequence>
<dbReference type="GO" id="GO:0003697">
    <property type="term" value="F:single-stranded DNA binding"/>
    <property type="evidence" value="ECO:0007669"/>
    <property type="project" value="TreeGrafter"/>
</dbReference>
<dbReference type="InterPro" id="IPR052469">
    <property type="entry name" value="MEIOB"/>
</dbReference>
<dbReference type="SUPFAM" id="SSF50249">
    <property type="entry name" value="Nucleic acid-binding proteins"/>
    <property type="match status" value="1"/>
</dbReference>
<dbReference type="PANTHER" id="PTHR21166:SF2">
    <property type="entry name" value="CELL DIVISION CONTROL PROTEIN 24 OB DOMAIN-CONTAINING PROTEIN-RELATED"/>
    <property type="match status" value="1"/>
</dbReference>
<dbReference type="GO" id="GO:0008310">
    <property type="term" value="F:single-stranded DNA 3'-5' DNA exonuclease activity"/>
    <property type="evidence" value="ECO:0007669"/>
    <property type="project" value="TreeGrafter"/>
</dbReference>
<comment type="caution">
    <text evidence="2">The sequence shown here is derived from an EMBL/GenBank/DDBJ whole genome shotgun (WGS) entry which is preliminary data.</text>
</comment>
<dbReference type="Proteomes" id="UP000315522">
    <property type="component" value="Unassembled WGS sequence"/>
</dbReference>
<dbReference type="InterPro" id="IPR012340">
    <property type="entry name" value="NA-bd_OB-fold"/>
</dbReference>
<feature type="non-terminal residue" evidence="2">
    <location>
        <position position="289"/>
    </location>
</feature>
<gene>
    <name evidence="2" type="ORF">LAWI1_G003655</name>
</gene>
<proteinExistence type="predicted"/>
<evidence type="ECO:0000313" key="2">
    <source>
        <dbReference type="EMBL" id="TVY91344.1"/>
    </source>
</evidence>
<evidence type="ECO:0000256" key="1">
    <source>
        <dbReference type="SAM" id="MobiDB-lite"/>
    </source>
</evidence>
<dbReference type="GO" id="GO:0000712">
    <property type="term" value="P:resolution of meiotic recombination intermediates"/>
    <property type="evidence" value="ECO:0007669"/>
    <property type="project" value="TreeGrafter"/>
</dbReference>
<dbReference type="PANTHER" id="PTHR21166">
    <property type="entry name" value="CELL DIVISION CONTROL PROTEIN 24 OB DOMAIN-CONTAINING PROTEIN-RELATED"/>
    <property type="match status" value="1"/>
</dbReference>
<evidence type="ECO:0000313" key="3">
    <source>
        <dbReference type="Proteomes" id="UP000315522"/>
    </source>
</evidence>
<protein>
    <submittedName>
        <fullName evidence="2">Uncharacterized protein</fullName>
    </submittedName>
</protein>